<evidence type="ECO:0000313" key="1">
    <source>
        <dbReference type="EMBL" id="KRX97131.1"/>
    </source>
</evidence>
<comment type="caution">
    <text evidence="1">The sequence shown here is derived from an EMBL/GenBank/DDBJ whole genome shotgun (WGS) entry which is preliminary data.</text>
</comment>
<dbReference type="EMBL" id="JYDU01000035">
    <property type="protein sequence ID" value="KRX97131.1"/>
    <property type="molecule type" value="Genomic_DNA"/>
</dbReference>
<accession>A0A0V0YAP3</accession>
<dbReference type="AlphaFoldDB" id="A0A0V0YAP3"/>
<sequence>MSGNGKYSLQVNCGGGVRRDGANKLTSEIEVTNDRVNSGRITNMLSYEA</sequence>
<evidence type="ECO:0000313" key="2">
    <source>
        <dbReference type="Proteomes" id="UP000054815"/>
    </source>
</evidence>
<gene>
    <name evidence="1" type="ORF">T4E_1272</name>
</gene>
<protein>
    <submittedName>
        <fullName evidence="1">Uncharacterized protein</fullName>
    </submittedName>
</protein>
<proteinExistence type="predicted"/>
<organism evidence="1 2">
    <name type="scientific">Trichinella pseudospiralis</name>
    <name type="common">Parasitic roundworm</name>
    <dbReference type="NCBI Taxonomy" id="6337"/>
    <lineage>
        <taxon>Eukaryota</taxon>
        <taxon>Metazoa</taxon>
        <taxon>Ecdysozoa</taxon>
        <taxon>Nematoda</taxon>
        <taxon>Enoplea</taxon>
        <taxon>Dorylaimia</taxon>
        <taxon>Trichinellida</taxon>
        <taxon>Trichinellidae</taxon>
        <taxon>Trichinella</taxon>
    </lineage>
</organism>
<name>A0A0V0YAP3_TRIPS</name>
<dbReference type="Proteomes" id="UP000054815">
    <property type="component" value="Unassembled WGS sequence"/>
</dbReference>
<reference evidence="1 2" key="1">
    <citation type="submission" date="2015-01" db="EMBL/GenBank/DDBJ databases">
        <title>Evolution of Trichinella species and genotypes.</title>
        <authorList>
            <person name="Korhonen P.K."/>
            <person name="Edoardo P."/>
            <person name="Giuseppe L.R."/>
            <person name="Gasser R.B."/>
        </authorList>
    </citation>
    <scope>NUCLEOTIDE SEQUENCE [LARGE SCALE GENOMIC DNA]</scope>
    <source>
        <strain evidence="1">ISS141</strain>
    </source>
</reference>